<sequence>MFADELPSRLSNEPAQFAESDLQTVDAIVEEKRKQLDEKLKAREAKATKQAEAANSATPQQTTTPPPSADKPAAASAEEVEKTPEQLEEEAGQQGAFNPETGEINFDCPCLGGMAHGPCGEEFKAAFSCFVYSDQEPKGIECVDKFQHMQDCFRKYPDVYGAEIADEEAAEHEAEQLALDTPTPPSAATPAPKTEPAHHEAPGDNPSPAAVAALSSSSVGKTEVQDRKSDAAAAVGPISGERGVPEKAFDATGANKTQSK</sequence>
<dbReference type="OrthoDB" id="7481291at2759"/>
<comment type="cofactor">
    <cofactor evidence="1">
        <name>Zn(2+)</name>
        <dbReference type="ChEBI" id="CHEBI:29105"/>
    </cofactor>
</comment>
<comment type="subunit">
    <text evidence="4">Monomer.</text>
</comment>
<evidence type="ECO:0000256" key="5">
    <source>
        <dbReference type="ARBA" id="ARBA00013714"/>
    </source>
</evidence>
<evidence type="ECO:0000256" key="15">
    <source>
        <dbReference type="ARBA" id="ARBA00023128"/>
    </source>
</evidence>
<dbReference type="PANTHER" id="PTHR21622:SF0">
    <property type="entry name" value="COILED-COIL-HELIX-COILED-COIL-HELIX DOMAIN CONTAINING 4"/>
    <property type="match status" value="1"/>
</dbReference>
<gene>
    <name evidence="23" type="ORF">UCDDA912_g04454</name>
</gene>
<dbReference type="Gene3D" id="1.10.287.2900">
    <property type="match status" value="1"/>
</dbReference>
<name>A0A0G2FNE8_9PEZI</name>
<comment type="caution">
    <text evidence="23">The sequence shown here is derived from an EMBL/GenBank/DDBJ whole genome shotgun (WGS) entry which is preliminary data.</text>
</comment>
<evidence type="ECO:0000256" key="10">
    <source>
        <dbReference type="ARBA" id="ARBA00022946"/>
    </source>
</evidence>
<comment type="cofactor">
    <cofactor evidence="2">
        <name>Cu(2+)</name>
        <dbReference type="ChEBI" id="CHEBI:29036"/>
    </cofactor>
</comment>
<keyword evidence="7" id="KW-0812">Transmembrane</keyword>
<dbReference type="GO" id="GO:0015035">
    <property type="term" value="F:protein-disulfide reductase activity"/>
    <property type="evidence" value="ECO:0007669"/>
    <property type="project" value="InterPro"/>
</dbReference>
<evidence type="ECO:0000256" key="2">
    <source>
        <dbReference type="ARBA" id="ARBA00001973"/>
    </source>
</evidence>
<keyword evidence="16" id="KW-0472">Membrane</keyword>
<dbReference type="FunFam" id="1.10.287.2900:FF:000002">
    <property type="entry name" value="Mitochondrial intermembrane space import and assembly protein"/>
    <property type="match status" value="1"/>
</dbReference>
<keyword evidence="17" id="KW-1015">Disulfide bond</keyword>
<accession>A0A0G2FNE8</accession>
<keyword evidence="14" id="KW-0811">Translocation</keyword>
<feature type="domain" description="CHCH" evidence="22">
    <location>
        <begin position="119"/>
        <end position="155"/>
    </location>
</feature>
<dbReference type="GO" id="GO:0005758">
    <property type="term" value="C:mitochondrial intermembrane space"/>
    <property type="evidence" value="ECO:0007669"/>
    <property type="project" value="TreeGrafter"/>
</dbReference>
<dbReference type="GO" id="GO:0045041">
    <property type="term" value="P:protein import into mitochondrial intermembrane space"/>
    <property type="evidence" value="ECO:0007669"/>
    <property type="project" value="InterPro"/>
</dbReference>
<evidence type="ECO:0000256" key="21">
    <source>
        <dbReference type="SAM" id="MobiDB-lite"/>
    </source>
</evidence>
<feature type="compositionally biased region" description="Basic and acidic residues" evidence="21">
    <location>
        <begin position="39"/>
        <end position="49"/>
    </location>
</feature>
<evidence type="ECO:0000256" key="6">
    <source>
        <dbReference type="ARBA" id="ARBA00022448"/>
    </source>
</evidence>
<evidence type="ECO:0000313" key="23">
    <source>
        <dbReference type="EMBL" id="KKY35576.1"/>
    </source>
</evidence>
<evidence type="ECO:0000313" key="24">
    <source>
        <dbReference type="Proteomes" id="UP000034680"/>
    </source>
</evidence>
<dbReference type="InterPro" id="IPR039289">
    <property type="entry name" value="CHCHD4"/>
</dbReference>
<dbReference type="GO" id="GO:0005743">
    <property type="term" value="C:mitochondrial inner membrane"/>
    <property type="evidence" value="ECO:0007669"/>
    <property type="project" value="UniProtKB-SubCell"/>
</dbReference>
<reference evidence="23 24" key="2">
    <citation type="submission" date="2015-05" db="EMBL/GenBank/DDBJ databases">
        <authorList>
            <person name="Morales-Cruz A."/>
            <person name="Amrine K.C."/>
            <person name="Cantu D."/>
        </authorList>
    </citation>
    <scope>NUCLEOTIDE SEQUENCE [LARGE SCALE GENOMIC DNA]</scope>
    <source>
        <strain evidence="23">DA912</strain>
    </source>
</reference>
<dbReference type="PROSITE" id="PS51808">
    <property type="entry name" value="CHCH"/>
    <property type="match status" value="1"/>
</dbReference>
<dbReference type="InterPro" id="IPR010625">
    <property type="entry name" value="CHCH"/>
</dbReference>
<comment type="function">
    <text evidence="19">Required for the import and folding of small cysteine-containing proteins (small Tim) in the mitochondrial intermembrane space (IMS). Forms a redox cycle with ERV1 that involves a disulfide relay system. Precursor proteins to be imported into the IMS are translocated in their reduced form into the mitochondria. The oxidized form of MIA40 forms a transient intermolecular disulfide bridge with the reduced precursor protein, resulting in oxidation of the precursor protein that now contains an intramolecular disulfide bond and is able to undergo folding in the IMS.</text>
</comment>
<evidence type="ECO:0000256" key="12">
    <source>
        <dbReference type="ARBA" id="ARBA00022989"/>
    </source>
</evidence>
<keyword evidence="6" id="KW-0813">Transport</keyword>
<keyword evidence="15" id="KW-0496">Mitochondrion</keyword>
<reference evidence="23 24" key="1">
    <citation type="submission" date="2015-05" db="EMBL/GenBank/DDBJ databases">
        <title>Distinctive expansion of gene families associated with plant cell wall degradation and secondary metabolism in the genomes of grapevine trunk pathogens.</title>
        <authorList>
            <person name="Lawrence D.P."/>
            <person name="Travadon R."/>
            <person name="Rolshausen P.E."/>
            <person name="Baumgartner K."/>
        </authorList>
    </citation>
    <scope>NUCLEOTIDE SEQUENCE [LARGE SCALE GENOMIC DNA]</scope>
    <source>
        <strain evidence="23">DA912</strain>
    </source>
</reference>
<feature type="compositionally biased region" description="Low complexity" evidence="21">
    <location>
        <begin position="206"/>
        <end position="219"/>
    </location>
</feature>
<keyword evidence="12" id="KW-1133">Transmembrane helix</keyword>
<evidence type="ECO:0000256" key="11">
    <source>
        <dbReference type="ARBA" id="ARBA00022968"/>
    </source>
</evidence>
<evidence type="ECO:0000256" key="3">
    <source>
        <dbReference type="ARBA" id="ARBA00004164"/>
    </source>
</evidence>
<evidence type="ECO:0000256" key="18">
    <source>
        <dbReference type="ARBA" id="ARBA00023284"/>
    </source>
</evidence>
<dbReference type="STRING" id="1214573.A0A0G2FNE8"/>
<keyword evidence="13" id="KW-0560">Oxidoreductase</keyword>
<evidence type="ECO:0000256" key="4">
    <source>
        <dbReference type="ARBA" id="ARBA00011245"/>
    </source>
</evidence>
<evidence type="ECO:0000256" key="20">
    <source>
        <dbReference type="ARBA" id="ARBA00033150"/>
    </source>
</evidence>
<evidence type="ECO:0000256" key="9">
    <source>
        <dbReference type="ARBA" id="ARBA00022927"/>
    </source>
</evidence>
<evidence type="ECO:0000256" key="8">
    <source>
        <dbReference type="ARBA" id="ARBA00022792"/>
    </source>
</evidence>
<feature type="region of interest" description="Disordered" evidence="21">
    <location>
        <begin position="165"/>
        <end position="260"/>
    </location>
</feature>
<protein>
    <recommendedName>
        <fullName evidence="5">Mitochondrial intermembrane space import and assembly protein 40</fullName>
    </recommendedName>
    <alternativeName>
        <fullName evidence="20">Mitochondrial import inner membrane translocase TIM40</fullName>
    </alternativeName>
</protein>
<evidence type="ECO:0000256" key="7">
    <source>
        <dbReference type="ARBA" id="ARBA00022692"/>
    </source>
</evidence>
<evidence type="ECO:0000256" key="13">
    <source>
        <dbReference type="ARBA" id="ARBA00023002"/>
    </source>
</evidence>
<evidence type="ECO:0000256" key="19">
    <source>
        <dbReference type="ARBA" id="ARBA00024980"/>
    </source>
</evidence>
<feature type="region of interest" description="Disordered" evidence="21">
    <location>
        <begin position="39"/>
        <end position="103"/>
    </location>
</feature>
<keyword evidence="10" id="KW-0809">Transit peptide</keyword>
<dbReference type="AlphaFoldDB" id="A0A0G2FNE8"/>
<evidence type="ECO:0000256" key="17">
    <source>
        <dbReference type="ARBA" id="ARBA00023157"/>
    </source>
</evidence>
<dbReference type="PANTHER" id="PTHR21622">
    <property type="entry name" value="COILED-COIL-HELIX-COILED-COIL-HELIX DOMAIN CONTAINING 4"/>
    <property type="match status" value="1"/>
</dbReference>
<evidence type="ECO:0000256" key="1">
    <source>
        <dbReference type="ARBA" id="ARBA00001947"/>
    </source>
</evidence>
<evidence type="ECO:0000256" key="16">
    <source>
        <dbReference type="ARBA" id="ARBA00023136"/>
    </source>
</evidence>
<keyword evidence="9" id="KW-0653">Protein transport</keyword>
<evidence type="ECO:0000259" key="22">
    <source>
        <dbReference type="Pfam" id="PF06747"/>
    </source>
</evidence>
<organism evidence="23 24">
    <name type="scientific">Diaporthe ampelina</name>
    <dbReference type="NCBI Taxonomy" id="1214573"/>
    <lineage>
        <taxon>Eukaryota</taxon>
        <taxon>Fungi</taxon>
        <taxon>Dikarya</taxon>
        <taxon>Ascomycota</taxon>
        <taxon>Pezizomycotina</taxon>
        <taxon>Sordariomycetes</taxon>
        <taxon>Sordariomycetidae</taxon>
        <taxon>Diaporthales</taxon>
        <taxon>Diaporthaceae</taxon>
        <taxon>Diaporthe</taxon>
    </lineage>
</organism>
<evidence type="ECO:0000256" key="14">
    <source>
        <dbReference type="ARBA" id="ARBA00023010"/>
    </source>
</evidence>
<dbReference type="EMBL" id="LCUC01000153">
    <property type="protein sequence ID" value="KKY35576.1"/>
    <property type="molecule type" value="Genomic_DNA"/>
</dbReference>
<dbReference type="Pfam" id="PF06747">
    <property type="entry name" value="CHCH"/>
    <property type="match status" value="1"/>
</dbReference>
<keyword evidence="24" id="KW-1185">Reference proteome</keyword>
<feature type="region of interest" description="Disordered" evidence="21">
    <location>
        <begin position="1"/>
        <end position="24"/>
    </location>
</feature>
<proteinExistence type="predicted"/>
<dbReference type="Proteomes" id="UP000034680">
    <property type="component" value="Unassembled WGS sequence"/>
</dbReference>
<keyword evidence="8" id="KW-0999">Mitochondrion inner membrane</keyword>
<keyword evidence="11" id="KW-0735">Signal-anchor</keyword>
<keyword evidence="18" id="KW-0676">Redox-active center</keyword>
<comment type="subcellular location">
    <subcellularLocation>
        <location evidence="3">Mitochondrion inner membrane</location>
        <topology evidence="3">Single-pass type II membrane protein</topology>
        <orientation evidence="3">Intermembrane side</orientation>
    </subcellularLocation>
</comment>